<dbReference type="AlphaFoldDB" id="A0AA88IS40"/>
<name>A0AA88IS40_TACVA</name>
<accession>A0AA88IS40</accession>
<gene>
    <name evidence="2" type="ORF">Q7C36_021165</name>
</gene>
<evidence type="ECO:0000313" key="3">
    <source>
        <dbReference type="Proteomes" id="UP001187315"/>
    </source>
</evidence>
<feature type="region of interest" description="Disordered" evidence="1">
    <location>
        <begin position="1"/>
        <end position="26"/>
    </location>
</feature>
<sequence>MATEQLQLEEKKELPPRHGTERRECQRARKEARAYVCARASETACGPDVTPAQGVCSRSHSVFLFIRDESRTRLTISLTSLNHQTPRGPR</sequence>
<comment type="caution">
    <text evidence="2">The sequence shown here is derived from an EMBL/GenBank/DDBJ whole genome shotgun (WGS) entry which is preliminary data.</text>
</comment>
<organism evidence="2 3">
    <name type="scientific">Tachysurus vachellii</name>
    <name type="common">Darkbarbel catfish</name>
    <name type="synonym">Pelteobagrus vachellii</name>
    <dbReference type="NCBI Taxonomy" id="175792"/>
    <lineage>
        <taxon>Eukaryota</taxon>
        <taxon>Metazoa</taxon>
        <taxon>Chordata</taxon>
        <taxon>Craniata</taxon>
        <taxon>Vertebrata</taxon>
        <taxon>Euteleostomi</taxon>
        <taxon>Actinopterygii</taxon>
        <taxon>Neopterygii</taxon>
        <taxon>Teleostei</taxon>
        <taxon>Ostariophysi</taxon>
        <taxon>Siluriformes</taxon>
        <taxon>Bagridae</taxon>
        <taxon>Tachysurus</taxon>
    </lineage>
</organism>
<dbReference type="Proteomes" id="UP001187315">
    <property type="component" value="Unassembled WGS sequence"/>
</dbReference>
<feature type="compositionally biased region" description="Basic and acidic residues" evidence="1">
    <location>
        <begin position="8"/>
        <end position="26"/>
    </location>
</feature>
<dbReference type="EMBL" id="JAVHJS010000023">
    <property type="protein sequence ID" value="KAK2819519.1"/>
    <property type="molecule type" value="Genomic_DNA"/>
</dbReference>
<keyword evidence="3" id="KW-1185">Reference proteome</keyword>
<evidence type="ECO:0000313" key="2">
    <source>
        <dbReference type="EMBL" id="KAK2819519.1"/>
    </source>
</evidence>
<reference evidence="2" key="1">
    <citation type="submission" date="2023-08" db="EMBL/GenBank/DDBJ databases">
        <title>Pelteobagrus vachellii genome.</title>
        <authorList>
            <person name="Liu H."/>
        </authorList>
    </citation>
    <scope>NUCLEOTIDE SEQUENCE</scope>
    <source>
        <strain evidence="2">PRFRI_2022a</strain>
        <tissue evidence="2">Muscle</tissue>
    </source>
</reference>
<proteinExistence type="predicted"/>
<protein>
    <submittedName>
        <fullName evidence="2">Uncharacterized protein</fullName>
    </submittedName>
</protein>
<evidence type="ECO:0000256" key="1">
    <source>
        <dbReference type="SAM" id="MobiDB-lite"/>
    </source>
</evidence>